<keyword evidence="10" id="KW-1185">Reference proteome</keyword>
<dbReference type="Gene3D" id="1.20.1250.20">
    <property type="entry name" value="MFS general substrate transporter like domains"/>
    <property type="match status" value="1"/>
</dbReference>
<dbReference type="InterPro" id="IPR011701">
    <property type="entry name" value="MFS"/>
</dbReference>
<dbReference type="GO" id="GO:0005886">
    <property type="term" value="C:plasma membrane"/>
    <property type="evidence" value="ECO:0007669"/>
    <property type="project" value="UniProtKB-SubCell"/>
</dbReference>
<feature type="transmembrane region" description="Helical" evidence="7">
    <location>
        <begin position="282"/>
        <end position="300"/>
    </location>
</feature>
<keyword evidence="3 7" id="KW-0812">Transmembrane</keyword>
<evidence type="ECO:0000256" key="5">
    <source>
        <dbReference type="ARBA" id="ARBA00023136"/>
    </source>
</evidence>
<dbReference type="GO" id="GO:0022857">
    <property type="term" value="F:transmembrane transporter activity"/>
    <property type="evidence" value="ECO:0007669"/>
    <property type="project" value="InterPro"/>
</dbReference>
<protein>
    <submittedName>
        <fullName evidence="9">MFS transporter</fullName>
    </submittedName>
</protein>
<dbReference type="PANTHER" id="PTHR23523:SF2">
    <property type="entry name" value="2-NITROIMIDAZOLE TRANSPORTER"/>
    <property type="match status" value="1"/>
</dbReference>
<dbReference type="InterPro" id="IPR020846">
    <property type="entry name" value="MFS_dom"/>
</dbReference>
<name>A0A4Y9A9R0_9BACI</name>
<dbReference type="PROSITE" id="PS50850">
    <property type="entry name" value="MFS"/>
    <property type="match status" value="1"/>
</dbReference>
<comment type="subcellular location">
    <subcellularLocation>
        <location evidence="1">Cell membrane</location>
        <topology evidence="1">Multi-pass membrane protein</topology>
    </subcellularLocation>
</comment>
<feature type="transmembrane region" description="Helical" evidence="7">
    <location>
        <begin position="342"/>
        <end position="361"/>
    </location>
</feature>
<feature type="transmembrane region" description="Helical" evidence="7">
    <location>
        <begin position="221"/>
        <end position="243"/>
    </location>
</feature>
<reference evidence="9 10" key="1">
    <citation type="submission" date="2019-03" db="EMBL/GenBank/DDBJ databases">
        <title>Genome sequence of Lentibacillus salicampi ATCC BAA-719.</title>
        <authorList>
            <person name="Maclea K.S."/>
            <person name="Simoes Junior M."/>
        </authorList>
    </citation>
    <scope>NUCLEOTIDE SEQUENCE [LARGE SCALE GENOMIC DNA]</scope>
    <source>
        <strain evidence="9 10">ATCC BAA-719</strain>
    </source>
</reference>
<feature type="compositionally biased region" description="Basic and acidic residues" evidence="6">
    <location>
        <begin position="405"/>
        <end position="417"/>
    </location>
</feature>
<dbReference type="OrthoDB" id="9797740at2"/>
<dbReference type="InterPro" id="IPR036259">
    <property type="entry name" value="MFS_trans_sf"/>
</dbReference>
<evidence type="ECO:0000256" key="4">
    <source>
        <dbReference type="ARBA" id="ARBA00022989"/>
    </source>
</evidence>
<evidence type="ECO:0000256" key="3">
    <source>
        <dbReference type="ARBA" id="ARBA00022692"/>
    </source>
</evidence>
<proteinExistence type="predicted"/>
<organism evidence="9 10">
    <name type="scientific">Lentibacillus salicampi</name>
    <dbReference type="NCBI Taxonomy" id="175306"/>
    <lineage>
        <taxon>Bacteria</taxon>
        <taxon>Bacillati</taxon>
        <taxon>Bacillota</taxon>
        <taxon>Bacilli</taxon>
        <taxon>Bacillales</taxon>
        <taxon>Bacillaceae</taxon>
        <taxon>Lentibacillus</taxon>
    </lineage>
</organism>
<evidence type="ECO:0000259" key="8">
    <source>
        <dbReference type="PROSITE" id="PS50850"/>
    </source>
</evidence>
<comment type="caution">
    <text evidence="9">The sequence shown here is derived from an EMBL/GenBank/DDBJ whole genome shotgun (WGS) entry which is preliminary data.</text>
</comment>
<evidence type="ECO:0000256" key="1">
    <source>
        <dbReference type="ARBA" id="ARBA00004651"/>
    </source>
</evidence>
<feature type="region of interest" description="Disordered" evidence="6">
    <location>
        <begin position="403"/>
        <end position="429"/>
    </location>
</feature>
<dbReference type="SUPFAM" id="SSF103473">
    <property type="entry name" value="MFS general substrate transporter"/>
    <property type="match status" value="1"/>
</dbReference>
<keyword evidence="2" id="KW-0813">Transport</keyword>
<feature type="domain" description="Major facilitator superfamily (MFS) profile" evidence="8">
    <location>
        <begin position="15"/>
        <end position="396"/>
    </location>
</feature>
<feature type="transmembrane region" description="Helical" evidence="7">
    <location>
        <begin position="306"/>
        <end position="330"/>
    </location>
</feature>
<feature type="transmembrane region" description="Helical" evidence="7">
    <location>
        <begin position="103"/>
        <end position="128"/>
    </location>
</feature>
<dbReference type="Pfam" id="PF07690">
    <property type="entry name" value="MFS_1"/>
    <property type="match status" value="1"/>
</dbReference>
<feature type="transmembrane region" description="Helical" evidence="7">
    <location>
        <begin position="373"/>
        <end position="393"/>
    </location>
</feature>
<feature type="transmembrane region" description="Helical" evidence="7">
    <location>
        <begin position="140"/>
        <end position="161"/>
    </location>
</feature>
<evidence type="ECO:0000256" key="7">
    <source>
        <dbReference type="SAM" id="Phobius"/>
    </source>
</evidence>
<evidence type="ECO:0000256" key="2">
    <source>
        <dbReference type="ARBA" id="ARBA00022448"/>
    </source>
</evidence>
<feature type="transmembrane region" description="Helical" evidence="7">
    <location>
        <begin position="46"/>
        <end position="66"/>
    </location>
</feature>
<dbReference type="EMBL" id="SRHY01000036">
    <property type="protein sequence ID" value="TFJ91897.1"/>
    <property type="molecule type" value="Genomic_DNA"/>
</dbReference>
<feature type="compositionally biased region" description="Polar residues" evidence="6">
    <location>
        <begin position="418"/>
        <end position="429"/>
    </location>
</feature>
<gene>
    <name evidence="9" type="ORF">E4U82_15370</name>
</gene>
<feature type="transmembrane region" description="Helical" evidence="7">
    <location>
        <begin position="255"/>
        <end position="275"/>
    </location>
</feature>
<accession>A0A4Y9A9R0</accession>
<dbReference type="Proteomes" id="UP000298484">
    <property type="component" value="Unassembled WGS sequence"/>
</dbReference>
<feature type="transmembrane region" description="Helical" evidence="7">
    <location>
        <begin position="173"/>
        <end position="191"/>
    </location>
</feature>
<dbReference type="RefSeq" id="WP_135111047.1">
    <property type="nucleotide sequence ID" value="NZ_SRHY01000036.1"/>
</dbReference>
<evidence type="ECO:0000256" key="6">
    <source>
        <dbReference type="SAM" id="MobiDB-lite"/>
    </source>
</evidence>
<dbReference type="PANTHER" id="PTHR23523">
    <property type="match status" value="1"/>
</dbReference>
<dbReference type="InterPro" id="IPR052524">
    <property type="entry name" value="MFS_Cyanate_Porter"/>
</dbReference>
<evidence type="ECO:0000313" key="10">
    <source>
        <dbReference type="Proteomes" id="UP000298484"/>
    </source>
</evidence>
<evidence type="ECO:0000313" key="9">
    <source>
        <dbReference type="EMBL" id="TFJ91897.1"/>
    </source>
</evidence>
<keyword evidence="4 7" id="KW-1133">Transmembrane helix</keyword>
<dbReference type="CDD" id="cd17339">
    <property type="entry name" value="MFS_NIMT_CynX_like"/>
    <property type="match status" value="1"/>
</dbReference>
<dbReference type="AlphaFoldDB" id="A0A4Y9A9R0"/>
<feature type="transmembrane region" description="Helical" evidence="7">
    <location>
        <begin position="78"/>
        <end position="97"/>
    </location>
</feature>
<keyword evidence="5 7" id="KW-0472">Membrane</keyword>
<sequence>MRIYQFEDMKRYNQFLLVAGIIVIAFNLRAAITSVGPLANVIGEDLGLASWSVGVLTSLPLIAFAVMSPVAPILGNRYSNEIVLIAGMGVLLVGILARSIPMVLFLFGGTLLIGLGISVSNVLLPGVIKERFPNRVPHMTSVYSIAMGLVAALASGVSVPLADSVGLGWEWSLALWGLPAAAGIVIWVYFVKRRRAANEVSVHYVGASDLRMWKSRLAWEVAVFLGLQAFLYYVVIAWLPAILQDYGAGSGTAGWMLSYAQFIGLPASLLPLLAGKFKSQRGLTVSVCLLAFAGTAGLLFGESTVIMITSVTLLGVSTGGLFPLALAFLGMRTNDPQQAAELSGMAQALGYFLAALGPIVIGSLNDITSGWQIPLVMVLVVTVLMAASGYGAGRNRTVADEFSDMADRERASMESDARSQSVGNKENPS</sequence>